<comment type="caution">
    <text evidence="1">The sequence shown here is derived from an EMBL/GenBank/DDBJ whole genome shotgun (WGS) entry which is preliminary data.</text>
</comment>
<proteinExistence type="predicted"/>
<accession>A0A229UWJ8</accession>
<gene>
    <name evidence="1" type="ORF">CF651_06535</name>
</gene>
<dbReference type="RefSeq" id="WP_094014037.1">
    <property type="nucleotide sequence ID" value="NZ_NMQW01000008.1"/>
</dbReference>
<sequence>MSFFDKMKQGASDAAKKAQQTVEITKLKTQISLKEREIEKSCTYIGEAVFRSYANGDWKQAGKDIEGYCLHITGLRRDISVLEVKMKEIKNEKVCSCGKVVALDVRFCPTCGNPFEDERYFDEV</sequence>
<dbReference type="OrthoDB" id="2066200at2"/>
<name>A0A229UWJ8_9BACL</name>
<evidence type="ECO:0000313" key="1">
    <source>
        <dbReference type="EMBL" id="OXM87289.1"/>
    </source>
</evidence>
<keyword evidence="2" id="KW-1185">Reference proteome</keyword>
<dbReference type="EMBL" id="NMQW01000008">
    <property type="protein sequence ID" value="OXM87289.1"/>
    <property type="molecule type" value="Genomic_DNA"/>
</dbReference>
<dbReference type="AlphaFoldDB" id="A0A229UWJ8"/>
<evidence type="ECO:0000313" key="2">
    <source>
        <dbReference type="Proteomes" id="UP000215509"/>
    </source>
</evidence>
<reference evidence="1 2" key="1">
    <citation type="submission" date="2017-07" db="EMBL/GenBank/DDBJ databases">
        <title>Genome sequencing and assembly of Paenibacillus rigui.</title>
        <authorList>
            <person name="Mayilraj S."/>
        </authorList>
    </citation>
    <scope>NUCLEOTIDE SEQUENCE [LARGE SCALE GENOMIC DNA]</scope>
    <source>
        <strain evidence="1 2">JCM 16352</strain>
    </source>
</reference>
<protein>
    <submittedName>
        <fullName evidence="1">Zinc ribbon domain-containing protein</fullName>
    </submittedName>
</protein>
<organism evidence="1 2">
    <name type="scientific">Paenibacillus rigui</name>
    <dbReference type="NCBI Taxonomy" id="554312"/>
    <lineage>
        <taxon>Bacteria</taxon>
        <taxon>Bacillati</taxon>
        <taxon>Bacillota</taxon>
        <taxon>Bacilli</taxon>
        <taxon>Bacillales</taxon>
        <taxon>Paenibacillaceae</taxon>
        <taxon>Paenibacillus</taxon>
    </lineage>
</organism>
<dbReference type="Proteomes" id="UP000215509">
    <property type="component" value="Unassembled WGS sequence"/>
</dbReference>